<protein>
    <recommendedName>
        <fullName evidence="7">Kelch repeat protein</fullName>
    </recommendedName>
</protein>
<dbReference type="KEGG" id="apuu:APUU_50231A"/>
<evidence type="ECO:0000256" key="1">
    <source>
        <dbReference type="ARBA" id="ARBA00022737"/>
    </source>
</evidence>
<evidence type="ECO:0000256" key="3">
    <source>
        <dbReference type="SAM" id="MobiDB-lite"/>
    </source>
</evidence>
<dbReference type="Proteomes" id="UP000654913">
    <property type="component" value="Chromosome 5"/>
</dbReference>
<feature type="region of interest" description="Disordered" evidence="3">
    <location>
        <begin position="518"/>
        <end position="537"/>
    </location>
</feature>
<evidence type="ECO:0000313" key="5">
    <source>
        <dbReference type="EMBL" id="BCS25520.1"/>
    </source>
</evidence>
<feature type="compositionally biased region" description="Basic and acidic residues" evidence="3">
    <location>
        <begin position="519"/>
        <end position="534"/>
    </location>
</feature>
<dbReference type="PANTHER" id="PTHR47435">
    <property type="entry name" value="KELCH REPEAT PROTEIN (AFU_ORTHOLOGUE AFUA_5G12780)"/>
    <property type="match status" value="1"/>
</dbReference>
<keyword evidence="2" id="KW-0408">Iron</keyword>
<dbReference type="RefSeq" id="XP_041557714.1">
    <property type="nucleotide sequence ID" value="XM_041705205.1"/>
</dbReference>
<feature type="compositionally biased region" description="Basic and acidic residues" evidence="3">
    <location>
        <begin position="582"/>
        <end position="593"/>
    </location>
</feature>
<dbReference type="SUPFAM" id="SSF117281">
    <property type="entry name" value="Kelch motif"/>
    <property type="match status" value="1"/>
</dbReference>
<dbReference type="GO" id="GO:0019760">
    <property type="term" value="P:glucosinolate metabolic process"/>
    <property type="evidence" value="ECO:0007669"/>
    <property type="project" value="UniProtKB-ARBA"/>
</dbReference>
<keyword evidence="6" id="KW-1185">Reference proteome</keyword>
<evidence type="ECO:0000256" key="4">
    <source>
        <dbReference type="SAM" id="Phobius"/>
    </source>
</evidence>
<evidence type="ECO:0008006" key="7">
    <source>
        <dbReference type="Google" id="ProtNLM"/>
    </source>
</evidence>
<organism evidence="5 6">
    <name type="scientific">Aspergillus puulaauensis</name>
    <dbReference type="NCBI Taxonomy" id="1220207"/>
    <lineage>
        <taxon>Eukaryota</taxon>
        <taxon>Fungi</taxon>
        <taxon>Dikarya</taxon>
        <taxon>Ascomycota</taxon>
        <taxon>Pezizomycotina</taxon>
        <taxon>Eurotiomycetes</taxon>
        <taxon>Eurotiomycetidae</taxon>
        <taxon>Eurotiales</taxon>
        <taxon>Aspergillaceae</taxon>
        <taxon>Aspergillus</taxon>
    </lineage>
</organism>
<proteinExistence type="predicted"/>
<dbReference type="EMBL" id="AP024447">
    <property type="protein sequence ID" value="BCS25520.1"/>
    <property type="molecule type" value="Genomic_DNA"/>
</dbReference>
<dbReference type="InterPro" id="IPR015915">
    <property type="entry name" value="Kelch-typ_b-propeller"/>
</dbReference>
<reference evidence="5" key="2">
    <citation type="submission" date="2021-02" db="EMBL/GenBank/DDBJ databases">
        <title>Aspergillus puulaauensis MK2 genome sequence.</title>
        <authorList>
            <person name="Futagami T."/>
            <person name="Mori K."/>
            <person name="Kadooka C."/>
            <person name="Tanaka T."/>
        </authorList>
    </citation>
    <scope>NUCLEOTIDE SEQUENCE</scope>
    <source>
        <strain evidence="5">MK2</strain>
    </source>
</reference>
<accession>A0A7R7XQ03</accession>
<dbReference type="PANTHER" id="PTHR47435:SF4">
    <property type="entry name" value="KELCH REPEAT PROTEIN (AFU_ORTHOLOGUE AFUA_5G12780)"/>
    <property type="match status" value="1"/>
</dbReference>
<gene>
    <name evidence="5" type="ORF">APUU_50231A</name>
</gene>
<keyword evidence="1" id="KW-0677">Repeat</keyword>
<feature type="compositionally biased region" description="Polar residues" evidence="3">
    <location>
        <begin position="571"/>
        <end position="581"/>
    </location>
</feature>
<keyword evidence="4" id="KW-0812">Transmembrane</keyword>
<sequence length="593" mass="64658">MTTSKANATWGMGRLTPARPKDPSLGFCSILPRCGSEFLSTIAAFCEMSRLFCLLLMATGVQVAASTVQTVAKRDVQADLSDGFCRNWVFGANIVGDVLYMNGMDGGSLDTDKNASNNYFIKVDLSAPVDLQDGSNYKLSLIPTDVPKLRDQALWSNQANSTLFSYGGRSPTGKKPDAGGVWMYSISDGSWEEQKTSVKPVRLIEGAYVNVPELQAAYYLGGYQTKQTTSSITDGTKSYATGMIQYNTTTMEYTMLEAPFTPVQQGALVYLPARDKGALVFLGGEVPASKDSIDTEITPNSWDYVQVYDIEAGVWYKQTTTGDVARRTQFCASVMHDPSSESFQIYVISGADYESKEIVKDVSYLSIPSFKWYRAAGLAKGRMSHTCQAYGRQILGVGGRQSYVPISDPKAGCYKTPAFLYDAQSELVRKTFDPALLSYSIPSSTAGDIQNSPTPSVWDNPSLAFLLTDRSNNNTSTKETQTKPTNKGAIAGGVVGGVAGAAVILGLIWFSLLSRRRKAQQDDTEQPKTSERKLPILGELSANQALRELGTSQSRVEVGSHGSQLYELDGGQTQHSQSQKQSMDRRTEERPER</sequence>
<keyword evidence="4" id="KW-0472">Membrane</keyword>
<reference evidence="5" key="1">
    <citation type="submission" date="2021-01" db="EMBL/GenBank/DDBJ databases">
        <authorList>
            <consortium name="Aspergillus puulaauensis MK2 genome sequencing consortium"/>
            <person name="Kazuki M."/>
            <person name="Futagami T."/>
        </authorList>
    </citation>
    <scope>NUCLEOTIDE SEQUENCE</scope>
    <source>
        <strain evidence="5">MK2</strain>
    </source>
</reference>
<feature type="region of interest" description="Disordered" evidence="3">
    <location>
        <begin position="551"/>
        <end position="593"/>
    </location>
</feature>
<keyword evidence="4" id="KW-1133">Transmembrane helix</keyword>
<dbReference type="OrthoDB" id="10251809at2759"/>
<name>A0A7R7XQ03_9EURO</name>
<dbReference type="Gene3D" id="2.120.10.80">
    <property type="entry name" value="Kelch-type beta propeller"/>
    <property type="match status" value="1"/>
</dbReference>
<dbReference type="AlphaFoldDB" id="A0A7R7XQ03"/>
<dbReference type="GeneID" id="64975525"/>
<evidence type="ECO:0000313" key="6">
    <source>
        <dbReference type="Proteomes" id="UP000654913"/>
    </source>
</evidence>
<feature type="transmembrane region" description="Helical" evidence="4">
    <location>
        <begin position="488"/>
        <end position="510"/>
    </location>
</feature>
<evidence type="ECO:0000256" key="2">
    <source>
        <dbReference type="ARBA" id="ARBA00023004"/>
    </source>
</evidence>